<reference evidence="2" key="1">
    <citation type="submission" date="2020-10" db="EMBL/GenBank/DDBJ databases">
        <authorList>
            <person name="Gilroy R."/>
        </authorList>
    </citation>
    <scope>NUCLEOTIDE SEQUENCE</scope>
    <source>
        <strain evidence="2">G3-4614</strain>
    </source>
</reference>
<dbReference type="SUPFAM" id="SSF52540">
    <property type="entry name" value="P-loop containing nucleoside triphosphate hydrolases"/>
    <property type="match status" value="1"/>
</dbReference>
<dbReference type="EMBL" id="JADIMW010000035">
    <property type="protein sequence ID" value="MBO8437972.1"/>
    <property type="molecule type" value="Genomic_DNA"/>
</dbReference>
<dbReference type="InterPro" id="IPR027417">
    <property type="entry name" value="P-loop_NTPase"/>
</dbReference>
<name>A0A9D9E1S8_9BACT</name>
<proteinExistence type="predicted"/>
<organism evidence="2 3">
    <name type="scientific">Candidatus Caccoplasma merdipullorum</name>
    <dbReference type="NCBI Taxonomy" id="2840718"/>
    <lineage>
        <taxon>Bacteria</taxon>
        <taxon>Pseudomonadati</taxon>
        <taxon>Bacteroidota</taxon>
        <taxon>Bacteroidia</taxon>
        <taxon>Bacteroidales</taxon>
        <taxon>Bacteroidaceae</taxon>
        <taxon>Bacteroidaceae incertae sedis</taxon>
        <taxon>Candidatus Caccoplasma</taxon>
    </lineage>
</organism>
<keyword evidence="2" id="KW-0418">Kinase</keyword>
<feature type="domain" description="Phosphoribulokinase/uridine kinase" evidence="1">
    <location>
        <begin position="293"/>
        <end position="489"/>
    </location>
</feature>
<evidence type="ECO:0000313" key="3">
    <source>
        <dbReference type="Proteomes" id="UP000823636"/>
    </source>
</evidence>
<dbReference type="GO" id="GO:0005524">
    <property type="term" value="F:ATP binding"/>
    <property type="evidence" value="ECO:0007669"/>
    <property type="project" value="InterPro"/>
</dbReference>
<sequence length="555" mass="63590">MNDKVEIYCRNNGRKISVARGSTLSEIYAISGTELREKVLCATVNNRTERLDYRVYRPKDIEFLDITNPHGLRTYIRSLCFVLSKAVHDIMPEAELKIEHSISKGYFCQISPPCGENMVQRIKARMQEIIAADIPIEKHEVHTSKAIEIFTQQKADEKVKLLQCCNNLYTTYYSMDGLNDMYPYELVLSTGSLEIFDFVKYSYGYLLIPPSDSDPKRPYTVERQDKLLGAFEEQTRFNEIAGLKYIGEMNAAIKEGYAPTMIKVMEALHEKQIARIADDITNRFRLNGNARVVLIAGPSSSGKTTFAKRLSIQMLTNLLIPVSISLDDYFVNRDQTPLDENGEHDYESIHALDLELFNNDLNALLQGKEVSIPTYNFESGTRTYKGNKIKLDPSSILILEGIHALNPELTAHIEERYKYKIYVSALTSISIDTHNWIPTTDNRLLRRIIRDSRYRGSSARETISRWRSVRNGEEKWIFPYQESADAMFNTSLIFELAVISRHATPLLASVPRDAEEYNEASRLMNFLRLFTQIPERDIPPTSLAREFLGGSSFKY</sequence>
<dbReference type="PANTHER" id="PTHR10285">
    <property type="entry name" value="URIDINE KINASE"/>
    <property type="match status" value="1"/>
</dbReference>
<dbReference type="Gene3D" id="3.40.50.300">
    <property type="entry name" value="P-loop containing nucleotide triphosphate hydrolases"/>
    <property type="match status" value="1"/>
</dbReference>
<dbReference type="SUPFAM" id="SSF55186">
    <property type="entry name" value="ThrRS/AlaRS common domain"/>
    <property type="match status" value="1"/>
</dbReference>
<dbReference type="InterPro" id="IPR006083">
    <property type="entry name" value="PRK/URK"/>
</dbReference>
<reference evidence="2" key="2">
    <citation type="journal article" date="2021" name="PeerJ">
        <title>Extensive microbial diversity within the chicken gut microbiome revealed by metagenomics and culture.</title>
        <authorList>
            <person name="Gilroy R."/>
            <person name="Ravi A."/>
            <person name="Getino M."/>
            <person name="Pursley I."/>
            <person name="Horton D.L."/>
            <person name="Alikhan N.F."/>
            <person name="Baker D."/>
            <person name="Gharbi K."/>
            <person name="Hall N."/>
            <person name="Watson M."/>
            <person name="Adriaenssens E.M."/>
            <person name="Foster-Nyarko E."/>
            <person name="Jarju S."/>
            <person name="Secka A."/>
            <person name="Antonio M."/>
            <person name="Oren A."/>
            <person name="Chaudhuri R.R."/>
            <person name="La Ragione R."/>
            <person name="Hildebrand F."/>
            <person name="Pallen M.J."/>
        </authorList>
    </citation>
    <scope>NUCLEOTIDE SEQUENCE</scope>
    <source>
        <strain evidence="2">G3-4614</strain>
    </source>
</reference>
<gene>
    <name evidence="2" type="ORF">IAC54_03615</name>
</gene>
<dbReference type="CDD" id="cd02028">
    <property type="entry name" value="UMPK_like"/>
    <property type="match status" value="1"/>
</dbReference>
<protein>
    <submittedName>
        <fullName evidence="2">Nucleoside kinase</fullName>
    </submittedName>
</protein>
<dbReference type="Proteomes" id="UP000823636">
    <property type="component" value="Unassembled WGS sequence"/>
</dbReference>
<dbReference type="AlphaFoldDB" id="A0A9D9E1S8"/>
<dbReference type="InterPro" id="IPR018163">
    <property type="entry name" value="Thr/Ala-tRNA-synth_IIc_edit"/>
</dbReference>
<accession>A0A9D9E1S8</accession>
<keyword evidence="2" id="KW-0808">Transferase</keyword>
<dbReference type="Pfam" id="PF00485">
    <property type="entry name" value="PRK"/>
    <property type="match status" value="1"/>
</dbReference>
<evidence type="ECO:0000259" key="1">
    <source>
        <dbReference type="Pfam" id="PF00485"/>
    </source>
</evidence>
<dbReference type="Gene3D" id="3.30.980.10">
    <property type="entry name" value="Threonyl-trna Synthetase, Chain A, domain 2"/>
    <property type="match status" value="1"/>
</dbReference>
<comment type="caution">
    <text evidence="2">The sequence shown here is derived from an EMBL/GenBank/DDBJ whole genome shotgun (WGS) entry which is preliminary data.</text>
</comment>
<evidence type="ECO:0000313" key="2">
    <source>
        <dbReference type="EMBL" id="MBO8437972.1"/>
    </source>
</evidence>
<dbReference type="GO" id="GO:0016301">
    <property type="term" value="F:kinase activity"/>
    <property type="evidence" value="ECO:0007669"/>
    <property type="project" value="UniProtKB-KW"/>
</dbReference>